<dbReference type="AlphaFoldDB" id="E7S032"/>
<evidence type="ECO:0000256" key="1">
    <source>
        <dbReference type="SAM" id="MobiDB-lite"/>
    </source>
</evidence>
<evidence type="ECO:0000313" key="4">
    <source>
        <dbReference type="Proteomes" id="UP000011021"/>
    </source>
</evidence>
<keyword evidence="2" id="KW-0472">Membrane</keyword>
<evidence type="ECO:0000256" key="2">
    <source>
        <dbReference type="SAM" id="Phobius"/>
    </source>
</evidence>
<accession>E7S032</accession>
<feature type="compositionally biased region" description="Acidic residues" evidence="1">
    <location>
        <begin position="7"/>
        <end position="18"/>
    </location>
</feature>
<keyword evidence="2" id="KW-1133">Transmembrane helix</keyword>
<organism evidence="3 4">
    <name type="scientific">Lautropia mirabilis ATCC 51599</name>
    <dbReference type="NCBI Taxonomy" id="887898"/>
    <lineage>
        <taxon>Bacteria</taxon>
        <taxon>Pseudomonadati</taxon>
        <taxon>Pseudomonadota</taxon>
        <taxon>Betaproteobacteria</taxon>
        <taxon>Burkholderiales</taxon>
        <taxon>Burkholderiaceae</taxon>
        <taxon>Lautropia</taxon>
    </lineage>
</organism>
<comment type="caution">
    <text evidence="3">The sequence shown here is derived from an EMBL/GenBank/DDBJ whole genome shotgun (WGS) entry which is preliminary data.</text>
</comment>
<keyword evidence="2" id="KW-0812">Transmembrane</keyword>
<reference evidence="3 4" key="1">
    <citation type="submission" date="2010-12" db="EMBL/GenBank/DDBJ databases">
        <authorList>
            <person name="Muzny D."/>
            <person name="Qin X."/>
            <person name="Deng J."/>
            <person name="Jiang H."/>
            <person name="Liu Y."/>
            <person name="Qu J."/>
            <person name="Song X.-Z."/>
            <person name="Zhang L."/>
            <person name="Thornton R."/>
            <person name="Coyle M."/>
            <person name="Francisco L."/>
            <person name="Jackson L."/>
            <person name="Javaid M."/>
            <person name="Korchina V."/>
            <person name="Kovar C."/>
            <person name="Mata R."/>
            <person name="Mathew T."/>
            <person name="Ngo R."/>
            <person name="Nguyen L."/>
            <person name="Nguyen N."/>
            <person name="Okwuonu G."/>
            <person name="Ongeri F."/>
            <person name="Pham C."/>
            <person name="Simmons D."/>
            <person name="Wilczek-Boney K."/>
            <person name="Hale W."/>
            <person name="Jakkamsetti A."/>
            <person name="Pham P."/>
            <person name="Ruth R."/>
            <person name="San Lucas F."/>
            <person name="Warren J."/>
            <person name="Zhang J."/>
            <person name="Zhao Z."/>
            <person name="Zhou C."/>
            <person name="Zhu D."/>
            <person name="Lee S."/>
            <person name="Bess C."/>
            <person name="Blankenburg K."/>
            <person name="Forbes L."/>
            <person name="Fu Q."/>
            <person name="Gubbala S."/>
            <person name="Hirani K."/>
            <person name="Jayaseelan J.C."/>
            <person name="Lara F."/>
            <person name="Munidasa M."/>
            <person name="Palculict T."/>
            <person name="Patil S."/>
            <person name="Pu L.-L."/>
            <person name="Saada N."/>
            <person name="Tang L."/>
            <person name="Weissenberger G."/>
            <person name="Zhu Y."/>
            <person name="Hemphill L."/>
            <person name="Shang Y."/>
            <person name="Youmans B."/>
            <person name="Ayvaz T."/>
            <person name="Ross M."/>
            <person name="Santibanez J."/>
            <person name="Aqrawi P."/>
            <person name="Gross S."/>
            <person name="Joshi V."/>
            <person name="Fowler G."/>
            <person name="Nazareth L."/>
            <person name="Reid J."/>
            <person name="Worley K."/>
            <person name="Petrosino J."/>
            <person name="Highlander S."/>
            <person name="Gibbs R."/>
        </authorList>
    </citation>
    <scope>NUCLEOTIDE SEQUENCE [LARGE SCALE GENOMIC DNA]</scope>
    <source>
        <strain evidence="3 4">ATCC 51599</strain>
    </source>
</reference>
<sequence>MDYPLLVDEDGTPIDEDAPDFRDNGRPRDSFPRSKTMQALLRYPTLTTAVGLAVAVPMATLVLRTPAARQTLLRIGKFAAEQEVWKYVRKLSK</sequence>
<dbReference type="HOGENOM" id="CLU_2396041_0_0_4"/>
<dbReference type="Proteomes" id="UP000011021">
    <property type="component" value="Unassembled WGS sequence"/>
</dbReference>
<dbReference type="EMBL" id="AEQP01000022">
    <property type="protein sequence ID" value="EFV94181.1"/>
    <property type="molecule type" value="Genomic_DNA"/>
</dbReference>
<evidence type="ECO:0000313" key="3">
    <source>
        <dbReference type="EMBL" id="EFV94181.1"/>
    </source>
</evidence>
<gene>
    <name evidence="3" type="ORF">HMPREF0551_2296</name>
</gene>
<feature type="compositionally biased region" description="Basic and acidic residues" evidence="1">
    <location>
        <begin position="19"/>
        <end position="32"/>
    </location>
</feature>
<name>E7S032_9BURK</name>
<feature type="transmembrane region" description="Helical" evidence="2">
    <location>
        <begin position="43"/>
        <end position="63"/>
    </location>
</feature>
<protein>
    <submittedName>
        <fullName evidence="3">Uncharacterized protein</fullName>
    </submittedName>
</protein>
<feature type="region of interest" description="Disordered" evidence="1">
    <location>
        <begin position="1"/>
        <end position="32"/>
    </location>
</feature>
<keyword evidence="4" id="KW-1185">Reference proteome</keyword>
<proteinExistence type="predicted"/>